<keyword evidence="1" id="KW-0472">Membrane</keyword>
<dbReference type="Pfam" id="PF11137">
    <property type="entry name" value="DUF2909"/>
    <property type="match status" value="1"/>
</dbReference>
<feature type="transmembrane region" description="Helical" evidence="1">
    <location>
        <begin position="38"/>
        <end position="61"/>
    </location>
</feature>
<organism evidence="2 3">
    <name type="scientific">Salinisphaera dokdonensis CL-ES53</name>
    <dbReference type="NCBI Taxonomy" id="1304272"/>
    <lineage>
        <taxon>Bacteria</taxon>
        <taxon>Pseudomonadati</taxon>
        <taxon>Pseudomonadota</taxon>
        <taxon>Gammaproteobacteria</taxon>
        <taxon>Salinisphaerales</taxon>
        <taxon>Salinisphaeraceae</taxon>
        <taxon>Salinisphaera</taxon>
    </lineage>
</organism>
<name>A0ABV2B1F4_9GAMM</name>
<protein>
    <recommendedName>
        <fullName evidence="4">Twin transmembrane helix small protein</fullName>
    </recommendedName>
</protein>
<evidence type="ECO:0008006" key="4">
    <source>
        <dbReference type="Google" id="ProtNLM"/>
    </source>
</evidence>
<gene>
    <name evidence="2" type="ORF">SADO_10664</name>
</gene>
<sequence>MVKIFIVVFLIAIVAALGAGLVFLVRDTGDTRRTVQALTWRISLSLLLIALLVIGYLTGIVQPHNLGQ</sequence>
<evidence type="ECO:0000313" key="2">
    <source>
        <dbReference type="EMBL" id="MES1929713.1"/>
    </source>
</evidence>
<dbReference type="Proteomes" id="UP001460888">
    <property type="component" value="Unassembled WGS sequence"/>
</dbReference>
<keyword evidence="1" id="KW-1133">Transmembrane helix</keyword>
<proteinExistence type="predicted"/>
<dbReference type="NCBIfam" id="NF033233">
    <property type="entry name" value="twin_helix"/>
    <property type="match status" value="1"/>
</dbReference>
<keyword evidence="3" id="KW-1185">Reference proteome</keyword>
<comment type="caution">
    <text evidence="2">The sequence shown here is derived from an EMBL/GenBank/DDBJ whole genome shotgun (WGS) entry which is preliminary data.</text>
</comment>
<feature type="transmembrane region" description="Helical" evidence="1">
    <location>
        <begin position="6"/>
        <end position="26"/>
    </location>
</feature>
<accession>A0ABV2B1F4</accession>
<evidence type="ECO:0000256" key="1">
    <source>
        <dbReference type="SAM" id="Phobius"/>
    </source>
</evidence>
<dbReference type="InterPro" id="IPR021313">
    <property type="entry name" value="DUF2909"/>
</dbReference>
<dbReference type="EMBL" id="APND01000003">
    <property type="protein sequence ID" value="MES1929713.1"/>
    <property type="molecule type" value="Genomic_DNA"/>
</dbReference>
<reference evidence="2 3" key="1">
    <citation type="submission" date="2013-03" db="EMBL/GenBank/DDBJ databases">
        <title>Salinisphaera dokdonensis CL-ES53 Genome Sequencing.</title>
        <authorList>
            <person name="Li C."/>
            <person name="Lai Q."/>
            <person name="Shao Z."/>
        </authorList>
    </citation>
    <scope>NUCLEOTIDE SEQUENCE [LARGE SCALE GENOMIC DNA]</scope>
    <source>
        <strain evidence="2 3">CL-ES53</strain>
    </source>
</reference>
<dbReference type="RefSeq" id="WP_353111217.1">
    <property type="nucleotide sequence ID" value="NZ_APND01000003.1"/>
</dbReference>
<evidence type="ECO:0000313" key="3">
    <source>
        <dbReference type="Proteomes" id="UP001460888"/>
    </source>
</evidence>
<keyword evidence="1" id="KW-0812">Transmembrane</keyword>